<reference evidence="3" key="2">
    <citation type="submission" date="2017-05" db="EMBL/GenBank/DDBJ databases">
        <authorList>
            <person name="Song R."/>
            <person name="Chenine A.L."/>
            <person name="Ruprecht R.M."/>
        </authorList>
    </citation>
    <scope>NUCLEOTIDE SEQUENCE</scope>
    <source>
        <strain evidence="4">Ga2p</strain>
        <strain evidence="3">Ga36</strain>
    </source>
</reference>
<evidence type="ECO:0000256" key="2">
    <source>
        <dbReference type="SAM" id="Phobius"/>
    </source>
</evidence>
<name>A0A256JA70_HALEZ</name>
<feature type="region of interest" description="Disordered" evidence="1">
    <location>
        <begin position="42"/>
        <end position="64"/>
    </location>
</feature>
<dbReference type="Proteomes" id="UP000215731">
    <property type="component" value="Unassembled WGS sequence"/>
</dbReference>
<evidence type="ECO:0000313" key="6">
    <source>
        <dbReference type="Proteomes" id="UP000215731"/>
    </source>
</evidence>
<dbReference type="RefSeq" id="WP_094552378.1">
    <property type="nucleotide sequence ID" value="NZ_NHOZ01000020.1"/>
</dbReference>
<keyword evidence="2" id="KW-1133">Transmembrane helix</keyword>
<feature type="transmembrane region" description="Helical" evidence="2">
    <location>
        <begin position="97"/>
        <end position="118"/>
    </location>
</feature>
<proteinExistence type="predicted"/>
<evidence type="ECO:0000313" key="5">
    <source>
        <dbReference type="Proteomes" id="UP000215607"/>
    </source>
</evidence>
<dbReference type="Proteomes" id="UP000215607">
    <property type="component" value="Unassembled WGS sequence"/>
</dbReference>
<sequence>MARKRQIGTRIDDSGEIAEAWDEYREDFENKSSAMRQLMQRGLEVEQADDSTTGSPTAAEPAGQTNAVESLSVGAAATFIAWLAVTAASVVDLLTVTTGTLVVSGIIVVGFATTVLHLKTSGTDSE</sequence>
<dbReference type="EMBL" id="NHOZ01000020">
    <property type="protein sequence ID" value="OYR65650.1"/>
    <property type="molecule type" value="Genomic_DNA"/>
</dbReference>
<dbReference type="AlphaFoldDB" id="A0A256JA70"/>
<protein>
    <submittedName>
        <fullName evidence="3">Uncharacterized protein</fullName>
    </submittedName>
</protein>
<feature type="transmembrane region" description="Helical" evidence="2">
    <location>
        <begin position="71"/>
        <end position="91"/>
    </location>
</feature>
<gene>
    <name evidence="4" type="ORF">DJ79_06195</name>
    <name evidence="3" type="ORF">DJ80_01650</name>
</gene>
<organism evidence="3 6">
    <name type="scientific">Halorubrum ezzemoulense</name>
    <name type="common">Halorubrum chaoviator</name>
    <dbReference type="NCBI Taxonomy" id="337243"/>
    <lineage>
        <taxon>Archaea</taxon>
        <taxon>Methanobacteriati</taxon>
        <taxon>Methanobacteriota</taxon>
        <taxon>Stenosarchaea group</taxon>
        <taxon>Halobacteria</taxon>
        <taxon>Halobacteriales</taxon>
        <taxon>Haloferacaceae</taxon>
        <taxon>Halorubrum</taxon>
    </lineage>
</organism>
<comment type="caution">
    <text evidence="3">The sequence shown here is derived from an EMBL/GenBank/DDBJ whole genome shotgun (WGS) entry which is preliminary data.</text>
</comment>
<dbReference type="EMBL" id="NHPA01000035">
    <property type="protein sequence ID" value="OYR68321.1"/>
    <property type="molecule type" value="Genomic_DNA"/>
</dbReference>
<evidence type="ECO:0000313" key="3">
    <source>
        <dbReference type="EMBL" id="OYR65650.1"/>
    </source>
</evidence>
<reference evidence="5 6" key="1">
    <citation type="journal article" date="2014" name="Front. Microbiol.">
        <title>Population and genomic analysis of the genus Halorubrum.</title>
        <authorList>
            <person name="Fullmer M.S."/>
            <person name="Soucy S.M."/>
            <person name="Swithers K.S."/>
            <person name="Makkay A.M."/>
            <person name="Wheeler R."/>
            <person name="Ventosa A."/>
            <person name="Gogarten J.P."/>
            <person name="Papke R.T."/>
        </authorList>
    </citation>
    <scope>NUCLEOTIDE SEQUENCE [LARGE SCALE GENOMIC DNA]</scope>
    <source>
        <strain evidence="4 5">Ga2p</strain>
        <strain evidence="3 6">Ga36</strain>
    </source>
</reference>
<accession>A0A256JA70</accession>
<keyword evidence="2" id="KW-0472">Membrane</keyword>
<evidence type="ECO:0000313" key="4">
    <source>
        <dbReference type="EMBL" id="OYR68321.1"/>
    </source>
</evidence>
<evidence type="ECO:0000256" key="1">
    <source>
        <dbReference type="SAM" id="MobiDB-lite"/>
    </source>
</evidence>
<keyword evidence="2" id="KW-0812">Transmembrane</keyword>